<sequence>MFFIYASLFAHQSSILLFSILQGEVKDLQLLQLRLQLQYPLLFSYGQNGWHCGIQKVDPLCASFSRQKYCENEQLPSITNMAIIDGFLDVEAEAMQKGKLDYQMPASLRHLFAMLLIYCSPSNPKELWENFEVSLSEDFVRIPNISTNEIRYRVLKHINDILHSVGRVINEFKLIPEIIKASALSKEATNAYFERNITVREGDLLLENKLNIAQRRAYNIILDRIFSNKSGAFFIDGPGETGKSFLYRALLATIRYRGFIALATASSGVVASLLPSIAHSRFKIPINIEGKFSCNISKQSSLASLIQDGMG</sequence>
<dbReference type="EC" id="5.6.2.3" evidence="1"/>
<name>A0A9J5XHG6_SOLCO</name>
<keyword evidence="4" id="KW-1185">Reference proteome</keyword>
<keyword evidence="1" id="KW-0227">DNA damage</keyword>
<keyword evidence="1" id="KW-0347">Helicase</keyword>
<dbReference type="SUPFAM" id="SSF52540">
    <property type="entry name" value="P-loop containing nucleoside triphosphate hydrolases"/>
    <property type="match status" value="1"/>
</dbReference>
<evidence type="ECO:0000313" key="3">
    <source>
        <dbReference type="EMBL" id="KAG5587785.1"/>
    </source>
</evidence>
<dbReference type="GO" id="GO:0005524">
    <property type="term" value="F:ATP binding"/>
    <property type="evidence" value="ECO:0007669"/>
    <property type="project" value="UniProtKB-KW"/>
</dbReference>
<dbReference type="Pfam" id="PF05970">
    <property type="entry name" value="PIF1"/>
    <property type="match status" value="1"/>
</dbReference>
<dbReference type="EMBL" id="JACXVP010000009">
    <property type="protein sequence ID" value="KAG5587785.1"/>
    <property type="molecule type" value="Genomic_DNA"/>
</dbReference>
<evidence type="ECO:0000313" key="4">
    <source>
        <dbReference type="Proteomes" id="UP000824120"/>
    </source>
</evidence>
<comment type="caution">
    <text evidence="3">The sequence shown here is derived from an EMBL/GenBank/DDBJ whole genome shotgun (WGS) entry which is preliminary data.</text>
</comment>
<keyword evidence="1" id="KW-0378">Hydrolase</keyword>
<dbReference type="PANTHER" id="PTHR10492:SF100">
    <property type="entry name" value="ATP-DEPENDENT DNA HELICASE"/>
    <property type="match status" value="1"/>
</dbReference>
<keyword evidence="1" id="KW-0547">Nucleotide-binding</keyword>
<keyword evidence="1" id="KW-0067">ATP-binding</keyword>
<dbReference type="AlphaFoldDB" id="A0A9J5XHG6"/>
<dbReference type="OrthoDB" id="1303239at2759"/>
<keyword evidence="1" id="KW-0234">DNA repair</keyword>
<dbReference type="GO" id="GO:0000723">
    <property type="term" value="P:telomere maintenance"/>
    <property type="evidence" value="ECO:0007669"/>
    <property type="project" value="InterPro"/>
</dbReference>
<keyword evidence="1" id="KW-0233">DNA recombination</keyword>
<feature type="domain" description="DNA helicase Pif1-like DEAD-box helicase" evidence="2">
    <location>
        <begin position="209"/>
        <end position="307"/>
    </location>
</feature>
<dbReference type="InterPro" id="IPR027417">
    <property type="entry name" value="P-loop_NTPase"/>
</dbReference>
<evidence type="ECO:0000259" key="2">
    <source>
        <dbReference type="Pfam" id="PF05970"/>
    </source>
</evidence>
<comment type="similarity">
    <text evidence="1">Belongs to the helicase family.</text>
</comment>
<dbReference type="Proteomes" id="UP000824120">
    <property type="component" value="Chromosome 9"/>
</dbReference>
<gene>
    <name evidence="3" type="ORF">H5410_048219</name>
</gene>
<protein>
    <recommendedName>
        <fullName evidence="1">ATP-dependent DNA helicase</fullName>
        <ecNumber evidence="1">5.6.2.3</ecNumber>
    </recommendedName>
</protein>
<evidence type="ECO:0000256" key="1">
    <source>
        <dbReference type="RuleBase" id="RU363044"/>
    </source>
</evidence>
<organism evidence="3 4">
    <name type="scientific">Solanum commersonii</name>
    <name type="common">Commerson's wild potato</name>
    <name type="synonym">Commerson's nightshade</name>
    <dbReference type="NCBI Taxonomy" id="4109"/>
    <lineage>
        <taxon>Eukaryota</taxon>
        <taxon>Viridiplantae</taxon>
        <taxon>Streptophyta</taxon>
        <taxon>Embryophyta</taxon>
        <taxon>Tracheophyta</taxon>
        <taxon>Spermatophyta</taxon>
        <taxon>Magnoliopsida</taxon>
        <taxon>eudicotyledons</taxon>
        <taxon>Gunneridae</taxon>
        <taxon>Pentapetalae</taxon>
        <taxon>asterids</taxon>
        <taxon>lamiids</taxon>
        <taxon>Solanales</taxon>
        <taxon>Solanaceae</taxon>
        <taxon>Solanoideae</taxon>
        <taxon>Solaneae</taxon>
        <taxon>Solanum</taxon>
    </lineage>
</organism>
<dbReference type="InterPro" id="IPR010285">
    <property type="entry name" value="DNA_helicase_pif1-like_DEAD"/>
</dbReference>
<proteinExistence type="inferred from homology"/>
<dbReference type="GO" id="GO:0043139">
    <property type="term" value="F:5'-3' DNA helicase activity"/>
    <property type="evidence" value="ECO:0007669"/>
    <property type="project" value="UniProtKB-EC"/>
</dbReference>
<comment type="cofactor">
    <cofactor evidence="1">
        <name>Mg(2+)</name>
        <dbReference type="ChEBI" id="CHEBI:18420"/>
    </cofactor>
</comment>
<dbReference type="GO" id="GO:0006281">
    <property type="term" value="P:DNA repair"/>
    <property type="evidence" value="ECO:0007669"/>
    <property type="project" value="UniProtKB-KW"/>
</dbReference>
<dbReference type="GO" id="GO:0006310">
    <property type="term" value="P:DNA recombination"/>
    <property type="evidence" value="ECO:0007669"/>
    <property type="project" value="UniProtKB-KW"/>
</dbReference>
<reference evidence="3 4" key="1">
    <citation type="submission" date="2020-09" db="EMBL/GenBank/DDBJ databases">
        <title>De no assembly of potato wild relative species, Solanum commersonii.</title>
        <authorList>
            <person name="Cho K."/>
        </authorList>
    </citation>
    <scope>NUCLEOTIDE SEQUENCE [LARGE SCALE GENOMIC DNA]</scope>
    <source>
        <strain evidence="3">LZ3.2</strain>
        <tissue evidence="3">Leaf</tissue>
    </source>
</reference>
<accession>A0A9J5XHG6</accession>
<dbReference type="Gene3D" id="3.40.50.300">
    <property type="entry name" value="P-loop containing nucleotide triphosphate hydrolases"/>
    <property type="match status" value="1"/>
</dbReference>
<dbReference type="PANTHER" id="PTHR10492">
    <property type="match status" value="1"/>
</dbReference>
<dbReference type="GO" id="GO:0016787">
    <property type="term" value="F:hydrolase activity"/>
    <property type="evidence" value="ECO:0007669"/>
    <property type="project" value="UniProtKB-KW"/>
</dbReference>
<comment type="catalytic activity">
    <reaction evidence="1">
        <text>ATP + H2O = ADP + phosphate + H(+)</text>
        <dbReference type="Rhea" id="RHEA:13065"/>
        <dbReference type="ChEBI" id="CHEBI:15377"/>
        <dbReference type="ChEBI" id="CHEBI:15378"/>
        <dbReference type="ChEBI" id="CHEBI:30616"/>
        <dbReference type="ChEBI" id="CHEBI:43474"/>
        <dbReference type="ChEBI" id="CHEBI:456216"/>
        <dbReference type="EC" id="5.6.2.3"/>
    </reaction>
</comment>